<dbReference type="Proteomes" id="UP001303473">
    <property type="component" value="Unassembled WGS sequence"/>
</dbReference>
<gene>
    <name evidence="5" type="ORF">QBC46DRAFT_454232</name>
</gene>
<dbReference type="PANTHER" id="PTHR44229">
    <property type="entry name" value="15-HYDROXYPROSTAGLANDIN DEHYDROGENASE [NAD(+)]"/>
    <property type="match status" value="1"/>
</dbReference>
<dbReference type="InterPro" id="IPR002347">
    <property type="entry name" value="SDR_fam"/>
</dbReference>
<dbReference type="Pfam" id="PF00106">
    <property type="entry name" value="adh_short"/>
    <property type="match status" value="1"/>
</dbReference>
<protein>
    <submittedName>
        <fullName evidence="5">Uncharacterized protein</fullName>
    </submittedName>
</protein>
<dbReference type="PANTHER" id="PTHR44229:SF4">
    <property type="entry name" value="15-HYDROXYPROSTAGLANDIN DEHYDROGENASE [NAD(+)]"/>
    <property type="match status" value="1"/>
</dbReference>
<dbReference type="Gene3D" id="3.40.50.720">
    <property type="entry name" value="NAD(P)-binding Rossmann-like Domain"/>
    <property type="match status" value="1"/>
</dbReference>
<sequence>MSGSEKGGKRKSIIVTGGASGIGLSMVRHFLSQGHSVAVLDIISGQQSVVAQKLSAEYPGGSAKVSFHQCDVSSWEEQAAVFRRVYELHGGLDVCMANAGISEGATSSLITLEESSGSGGETGGTGGAGECSKPKLKVVDVNFVGVIYTVKLAIHYMNQKPKTPTGSGSGSRGSIICTASNAGIYPFATAPLYAATKAGVIGLVRSTARNLESVNIQINALAPAVLDTNIAPDKKLFKHMIVTPMSTLIAGVEKFLGDPSLSGEVAEIHGDSVSLRASPEWVDEDSRKNVEMFWTLGYA</sequence>
<dbReference type="EMBL" id="MU853995">
    <property type="protein sequence ID" value="KAK3934385.1"/>
    <property type="molecule type" value="Genomic_DNA"/>
</dbReference>
<evidence type="ECO:0000256" key="2">
    <source>
        <dbReference type="ARBA" id="ARBA00022857"/>
    </source>
</evidence>
<dbReference type="AlphaFoldDB" id="A0AAN6RYZ5"/>
<name>A0AAN6RYZ5_9PEZI</name>
<accession>A0AAN6RYZ5</accession>
<dbReference type="PRINTS" id="PR00080">
    <property type="entry name" value="SDRFAMILY"/>
</dbReference>
<dbReference type="PRINTS" id="PR00081">
    <property type="entry name" value="GDHRDH"/>
</dbReference>
<proteinExistence type="inferred from homology"/>
<reference evidence="6" key="1">
    <citation type="journal article" date="2023" name="Mol. Phylogenet. Evol.">
        <title>Genome-scale phylogeny and comparative genomics of the fungal order Sordariales.</title>
        <authorList>
            <person name="Hensen N."/>
            <person name="Bonometti L."/>
            <person name="Westerberg I."/>
            <person name="Brannstrom I.O."/>
            <person name="Guillou S."/>
            <person name="Cros-Aarteil S."/>
            <person name="Calhoun S."/>
            <person name="Haridas S."/>
            <person name="Kuo A."/>
            <person name="Mondo S."/>
            <person name="Pangilinan J."/>
            <person name="Riley R."/>
            <person name="LaButti K."/>
            <person name="Andreopoulos B."/>
            <person name="Lipzen A."/>
            <person name="Chen C."/>
            <person name="Yan M."/>
            <person name="Daum C."/>
            <person name="Ng V."/>
            <person name="Clum A."/>
            <person name="Steindorff A."/>
            <person name="Ohm R.A."/>
            <person name="Martin F."/>
            <person name="Silar P."/>
            <person name="Natvig D.O."/>
            <person name="Lalanne C."/>
            <person name="Gautier V."/>
            <person name="Ament-Velasquez S.L."/>
            <person name="Kruys A."/>
            <person name="Hutchinson M.I."/>
            <person name="Powell A.J."/>
            <person name="Barry K."/>
            <person name="Miller A.N."/>
            <person name="Grigoriev I.V."/>
            <person name="Debuchy R."/>
            <person name="Gladieux P."/>
            <person name="Hiltunen Thoren M."/>
            <person name="Johannesson H."/>
        </authorList>
    </citation>
    <scope>NUCLEOTIDE SEQUENCE [LARGE SCALE GENOMIC DNA]</scope>
    <source>
        <strain evidence="6">CBS 340.73</strain>
    </source>
</reference>
<keyword evidence="6" id="KW-1185">Reference proteome</keyword>
<evidence type="ECO:0000313" key="6">
    <source>
        <dbReference type="Proteomes" id="UP001303473"/>
    </source>
</evidence>
<organism evidence="5 6">
    <name type="scientific">Diplogelasinospora grovesii</name>
    <dbReference type="NCBI Taxonomy" id="303347"/>
    <lineage>
        <taxon>Eukaryota</taxon>
        <taxon>Fungi</taxon>
        <taxon>Dikarya</taxon>
        <taxon>Ascomycota</taxon>
        <taxon>Pezizomycotina</taxon>
        <taxon>Sordariomycetes</taxon>
        <taxon>Sordariomycetidae</taxon>
        <taxon>Sordariales</taxon>
        <taxon>Diplogelasinosporaceae</taxon>
        <taxon>Diplogelasinospora</taxon>
    </lineage>
</organism>
<keyword evidence="2" id="KW-0521">NADP</keyword>
<dbReference type="PROSITE" id="PS00061">
    <property type="entry name" value="ADH_SHORT"/>
    <property type="match status" value="1"/>
</dbReference>
<evidence type="ECO:0000256" key="4">
    <source>
        <dbReference type="RuleBase" id="RU000363"/>
    </source>
</evidence>
<dbReference type="InterPro" id="IPR036291">
    <property type="entry name" value="NAD(P)-bd_dom_sf"/>
</dbReference>
<dbReference type="GO" id="GO:0016616">
    <property type="term" value="F:oxidoreductase activity, acting on the CH-OH group of donors, NAD or NADP as acceptor"/>
    <property type="evidence" value="ECO:0007669"/>
    <property type="project" value="TreeGrafter"/>
</dbReference>
<comment type="caution">
    <text evidence="5">The sequence shown here is derived from an EMBL/GenBank/DDBJ whole genome shotgun (WGS) entry which is preliminary data.</text>
</comment>
<evidence type="ECO:0000256" key="3">
    <source>
        <dbReference type="ARBA" id="ARBA00023002"/>
    </source>
</evidence>
<evidence type="ECO:0000256" key="1">
    <source>
        <dbReference type="ARBA" id="ARBA00006484"/>
    </source>
</evidence>
<dbReference type="GO" id="GO:0005737">
    <property type="term" value="C:cytoplasm"/>
    <property type="evidence" value="ECO:0007669"/>
    <property type="project" value="TreeGrafter"/>
</dbReference>
<dbReference type="SUPFAM" id="SSF51735">
    <property type="entry name" value="NAD(P)-binding Rossmann-fold domains"/>
    <property type="match status" value="1"/>
</dbReference>
<comment type="similarity">
    <text evidence="1 4">Belongs to the short-chain dehydrogenases/reductases (SDR) family.</text>
</comment>
<evidence type="ECO:0000313" key="5">
    <source>
        <dbReference type="EMBL" id="KAK3934385.1"/>
    </source>
</evidence>
<dbReference type="InterPro" id="IPR020904">
    <property type="entry name" value="Sc_DH/Rdtase_CS"/>
</dbReference>
<keyword evidence="3" id="KW-0560">Oxidoreductase</keyword>